<reference evidence="1" key="1">
    <citation type="submission" date="2020-08" db="EMBL/GenBank/DDBJ databases">
        <title>Multicomponent nature underlies the extraordinary mechanical properties of spider dragline silk.</title>
        <authorList>
            <person name="Kono N."/>
            <person name="Nakamura H."/>
            <person name="Mori M."/>
            <person name="Yoshida Y."/>
            <person name="Ohtoshi R."/>
            <person name="Malay A.D."/>
            <person name="Moran D.A.P."/>
            <person name="Tomita M."/>
            <person name="Numata K."/>
            <person name="Arakawa K."/>
        </authorList>
    </citation>
    <scope>NUCLEOTIDE SEQUENCE</scope>
</reference>
<accession>A0A8X6RRV8</accession>
<dbReference type="AlphaFoldDB" id="A0A8X6RRV8"/>
<keyword evidence="2" id="KW-1185">Reference proteome</keyword>
<comment type="caution">
    <text evidence="1">The sequence shown here is derived from an EMBL/GenBank/DDBJ whole genome shotgun (WGS) entry which is preliminary data.</text>
</comment>
<name>A0A8X6RRV8_TRICX</name>
<dbReference type="EMBL" id="BMAU01021215">
    <property type="protein sequence ID" value="GFX99863.1"/>
    <property type="molecule type" value="Genomic_DNA"/>
</dbReference>
<organism evidence="1 2">
    <name type="scientific">Trichonephila clavipes</name>
    <name type="common">Golden silk orbweaver</name>
    <name type="synonym">Nephila clavipes</name>
    <dbReference type="NCBI Taxonomy" id="2585209"/>
    <lineage>
        <taxon>Eukaryota</taxon>
        <taxon>Metazoa</taxon>
        <taxon>Ecdysozoa</taxon>
        <taxon>Arthropoda</taxon>
        <taxon>Chelicerata</taxon>
        <taxon>Arachnida</taxon>
        <taxon>Araneae</taxon>
        <taxon>Araneomorphae</taxon>
        <taxon>Entelegynae</taxon>
        <taxon>Araneoidea</taxon>
        <taxon>Nephilidae</taxon>
        <taxon>Trichonephila</taxon>
    </lineage>
</organism>
<evidence type="ECO:0000313" key="2">
    <source>
        <dbReference type="Proteomes" id="UP000887159"/>
    </source>
</evidence>
<proteinExistence type="predicted"/>
<protein>
    <submittedName>
        <fullName evidence="1">Uncharacterized protein</fullName>
    </submittedName>
</protein>
<evidence type="ECO:0000313" key="1">
    <source>
        <dbReference type="EMBL" id="GFX99863.1"/>
    </source>
</evidence>
<sequence>MRPKGTQRTFLWVGILPSLKIEEAAELSLLAKMASRSSEISPSDALFVTSGLKLGPNGNWSLRKAALLWRLVLSYGCWKIVQSTTFERGSGVGSRHRSDWVVPPIAIPPSRKAASRPSFAPFQNMRQGTTAHYGAKTYGMLLKRRLCGFYRKAKACFIRREVRLAVSFYAPAWNFNHDARVLPTPPQQVWFVLVKLLIRVA</sequence>
<dbReference type="Proteomes" id="UP000887159">
    <property type="component" value="Unassembled WGS sequence"/>
</dbReference>
<gene>
    <name evidence="1" type="ORF">TNCV_259001</name>
</gene>